<keyword evidence="8" id="KW-0325">Glycoprotein</keyword>
<evidence type="ECO:0000256" key="6">
    <source>
        <dbReference type="ARBA" id="ARBA00022687"/>
    </source>
</evidence>
<dbReference type="EMBL" id="KB310004">
    <property type="protein sequence ID" value="ELT92804.1"/>
    <property type="molecule type" value="Genomic_DNA"/>
</dbReference>
<dbReference type="Pfam" id="PF00110">
    <property type="entry name" value="wnt"/>
    <property type="match status" value="1"/>
</dbReference>
<dbReference type="InterPro" id="IPR009143">
    <property type="entry name" value="Wnt6"/>
</dbReference>
<keyword evidence="3 10" id="KW-0217">Developmental protein</keyword>
<dbReference type="OMA" id="EWTNCNC"/>
<dbReference type="STRING" id="283909.R7TGK4"/>
<evidence type="ECO:0000313" key="13">
    <source>
        <dbReference type="EnsemblMetazoa" id="CapteP182518"/>
    </source>
</evidence>
<accession>R7TGK4</accession>
<evidence type="ECO:0000313" key="12">
    <source>
        <dbReference type="EMBL" id="ELT92804.1"/>
    </source>
</evidence>
<keyword evidence="7" id="KW-1015">Disulfide bond</keyword>
<evidence type="ECO:0000256" key="1">
    <source>
        <dbReference type="ARBA" id="ARBA00004498"/>
    </source>
</evidence>
<evidence type="ECO:0000256" key="8">
    <source>
        <dbReference type="ARBA" id="ARBA00023180"/>
    </source>
</evidence>
<dbReference type="InterPro" id="IPR018161">
    <property type="entry name" value="Wnt_CS"/>
</dbReference>
<dbReference type="PRINTS" id="PR01349">
    <property type="entry name" value="WNTPROTEIN"/>
</dbReference>
<evidence type="ECO:0000313" key="14">
    <source>
        <dbReference type="Proteomes" id="UP000014760"/>
    </source>
</evidence>
<dbReference type="FunFam" id="3.30.2460.20:FF:000001">
    <property type="entry name" value="Wnt homolog"/>
    <property type="match status" value="1"/>
</dbReference>
<dbReference type="GO" id="GO:0045165">
    <property type="term" value="P:cell fate commitment"/>
    <property type="evidence" value="ECO:0007669"/>
    <property type="project" value="TreeGrafter"/>
</dbReference>
<evidence type="ECO:0000256" key="3">
    <source>
        <dbReference type="ARBA" id="ARBA00022473"/>
    </source>
</evidence>
<dbReference type="GO" id="GO:0060070">
    <property type="term" value="P:canonical Wnt signaling pathway"/>
    <property type="evidence" value="ECO:0007669"/>
    <property type="project" value="TreeGrafter"/>
</dbReference>
<evidence type="ECO:0000256" key="9">
    <source>
        <dbReference type="ARBA" id="ARBA00023288"/>
    </source>
</evidence>
<dbReference type="CDD" id="cd19338">
    <property type="entry name" value="Wnt_Wnt6"/>
    <property type="match status" value="1"/>
</dbReference>
<dbReference type="FunCoup" id="R7TGK4">
    <property type="interactions" value="120"/>
</dbReference>
<dbReference type="OrthoDB" id="5945655at2759"/>
<dbReference type="GO" id="GO:0030182">
    <property type="term" value="P:neuron differentiation"/>
    <property type="evidence" value="ECO:0007669"/>
    <property type="project" value="TreeGrafter"/>
</dbReference>
<dbReference type="SMART" id="SM00097">
    <property type="entry name" value="WNT1"/>
    <property type="match status" value="1"/>
</dbReference>
<keyword evidence="11" id="KW-1133">Transmembrane helix</keyword>
<dbReference type="Proteomes" id="UP000014760">
    <property type="component" value="Unassembled WGS sequence"/>
</dbReference>
<dbReference type="HOGENOM" id="CLU_033039_1_3_1"/>
<name>R7TGK4_CAPTE</name>
<sequence length="344" mass="38701">MKSEGAWVCLVFYLICPANIIGLWWAVGSPLVMDPNIICRKSRKLGGKQHEMCRNEPEIVEEVANGAKMAISECQHQFRHRRWNCTTANRSIQRVLKHDTREAAFVHSLTSAGVLYAVTQACSLGLLLQCMCDNSVMDRSTDGKWEWAGCNEDVRFGSRKAAEFLDIPPTQRNDVQGRILLHNNKAGRASVAKYQQKICKCHGLSGSCELKTCVLKMPSFRDVGDRLKERFDGAYKVSIANDGRNIIPIEDHDAARRPSGENLVYLDESPSFCKPSRKQGSLGTLDRLCNPDTSTTDSCDIMCCGRGYRSYKVVVQENCRCQFKWCCKVICQTCSRTLSIHRCN</sequence>
<keyword evidence="4" id="KW-0964">Secreted</keyword>
<dbReference type="EMBL" id="AMQN01002774">
    <property type="status" value="NOT_ANNOTATED_CDS"/>
    <property type="molecule type" value="Genomic_DNA"/>
</dbReference>
<dbReference type="PANTHER" id="PTHR12027:SF72">
    <property type="entry name" value="PROTEIN WNT-6"/>
    <property type="match status" value="1"/>
</dbReference>
<evidence type="ECO:0000256" key="10">
    <source>
        <dbReference type="RuleBase" id="RU003500"/>
    </source>
</evidence>
<keyword evidence="14" id="KW-1185">Reference proteome</keyword>
<dbReference type="Gene3D" id="3.30.2460.20">
    <property type="match status" value="1"/>
</dbReference>
<keyword evidence="9" id="KW-0449">Lipoprotein</keyword>
<proteinExistence type="inferred from homology"/>
<comment type="function">
    <text evidence="10">Ligand for members of the frizzled family of seven transmembrane receptors.</text>
</comment>
<dbReference type="PANTHER" id="PTHR12027">
    <property type="entry name" value="WNT RELATED"/>
    <property type="match status" value="1"/>
</dbReference>
<feature type="transmembrane region" description="Helical" evidence="11">
    <location>
        <begin position="7"/>
        <end position="27"/>
    </location>
</feature>
<dbReference type="GO" id="GO:0005109">
    <property type="term" value="F:frizzled binding"/>
    <property type="evidence" value="ECO:0007669"/>
    <property type="project" value="TreeGrafter"/>
</dbReference>
<evidence type="ECO:0000256" key="11">
    <source>
        <dbReference type="SAM" id="Phobius"/>
    </source>
</evidence>
<reference evidence="13" key="3">
    <citation type="submission" date="2015-06" db="UniProtKB">
        <authorList>
            <consortium name="EnsemblMetazoa"/>
        </authorList>
    </citation>
    <scope>IDENTIFICATION</scope>
</reference>
<dbReference type="InterPro" id="IPR005817">
    <property type="entry name" value="Wnt"/>
</dbReference>
<dbReference type="GO" id="GO:0005125">
    <property type="term" value="F:cytokine activity"/>
    <property type="evidence" value="ECO:0007669"/>
    <property type="project" value="TreeGrafter"/>
</dbReference>
<reference evidence="12 14" key="2">
    <citation type="journal article" date="2013" name="Nature">
        <title>Insights into bilaterian evolution from three spiralian genomes.</title>
        <authorList>
            <person name="Simakov O."/>
            <person name="Marletaz F."/>
            <person name="Cho S.J."/>
            <person name="Edsinger-Gonzales E."/>
            <person name="Havlak P."/>
            <person name="Hellsten U."/>
            <person name="Kuo D.H."/>
            <person name="Larsson T."/>
            <person name="Lv J."/>
            <person name="Arendt D."/>
            <person name="Savage R."/>
            <person name="Osoegawa K."/>
            <person name="de Jong P."/>
            <person name="Grimwood J."/>
            <person name="Chapman J.A."/>
            <person name="Shapiro H."/>
            <person name="Aerts A."/>
            <person name="Otillar R.P."/>
            <person name="Terry A.Y."/>
            <person name="Boore J.L."/>
            <person name="Grigoriev I.V."/>
            <person name="Lindberg D.R."/>
            <person name="Seaver E.C."/>
            <person name="Weisblat D.A."/>
            <person name="Putnam N.H."/>
            <person name="Rokhsar D.S."/>
        </authorList>
    </citation>
    <scope>NUCLEOTIDE SEQUENCE</scope>
    <source>
        <strain evidence="12 14">I ESC-2004</strain>
    </source>
</reference>
<gene>
    <name evidence="12" type="ORF">CAPTEDRAFT_182518</name>
</gene>
<keyword evidence="11" id="KW-0472">Membrane</keyword>
<dbReference type="AlphaFoldDB" id="R7TGK4"/>
<dbReference type="GO" id="GO:0005615">
    <property type="term" value="C:extracellular space"/>
    <property type="evidence" value="ECO:0007669"/>
    <property type="project" value="TreeGrafter"/>
</dbReference>
<reference evidence="14" key="1">
    <citation type="submission" date="2012-12" db="EMBL/GenBank/DDBJ databases">
        <authorList>
            <person name="Hellsten U."/>
            <person name="Grimwood J."/>
            <person name="Chapman J.A."/>
            <person name="Shapiro H."/>
            <person name="Aerts A."/>
            <person name="Otillar R.P."/>
            <person name="Terry A.Y."/>
            <person name="Boore J.L."/>
            <person name="Simakov O."/>
            <person name="Marletaz F."/>
            <person name="Cho S.-J."/>
            <person name="Edsinger-Gonzales E."/>
            <person name="Havlak P."/>
            <person name="Kuo D.-H."/>
            <person name="Larsson T."/>
            <person name="Lv J."/>
            <person name="Arendt D."/>
            <person name="Savage R."/>
            <person name="Osoegawa K."/>
            <person name="de Jong P."/>
            <person name="Lindberg D.R."/>
            <person name="Seaver E.C."/>
            <person name="Weisblat D.A."/>
            <person name="Putnam N.H."/>
            <person name="Grigoriev I.V."/>
            <person name="Rokhsar D.S."/>
        </authorList>
    </citation>
    <scope>NUCLEOTIDE SEQUENCE</scope>
    <source>
        <strain evidence="14">I ESC-2004</strain>
    </source>
</reference>
<protein>
    <recommendedName>
        <fullName evidence="10">Protein Wnt</fullName>
    </recommendedName>
</protein>
<dbReference type="PROSITE" id="PS00246">
    <property type="entry name" value="WNT1"/>
    <property type="match status" value="1"/>
</dbReference>
<evidence type="ECO:0000256" key="2">
    <source>
        <dbReference type="ARBA" id="ARBA00005683"/>
    </source>
</evidence>
<keyword evidence="5" id="KW-0272">Extracellular matrix</keyword>
<organism evidence="12">
    <name type="scientific">Capitella teleta</name>
    <name type="common">Polychaete worm</name>
    <dbReference type="NCBI Taxonomy" id="283909"/>
    <lineage>
        <taxon>Eukaryota</taxon>
        <taxon>Metazoa</taxon>
        <taxon>Spiralia</taxon>
        <taxon>Lophotrochozoa</taxon>
        <taxon>Annelida</taxon>
        <taxon>Polychaeta</taxon>
        <taxon>Sedentaria</taxon>
        <taxon>Scolecida</taxon>
        <taxon>Capitellidae</taxon>
        <taxon>Capitella</taxon>
    </lineage>
</organism>
<feature type="non-terminal residue" evidence="12">
    <location>
        <position position="1"/>
    </location>
</feature>
<evidence type="ECO:0000256" key="7">
    <source>
        <dbReference type="ARBA" id="ARBA00023157"/>
    </source>
</evidence>
<keyword evidence="6 10" id="KW-0879">Wnt signaling pathway</keyword>
<comment type="subcellular location">
    <subcellularLocation>
        <location evidence="1 10">Secreted</location>
        <location evidence="1 10">Extracellular space</location>
        <location evidence="1 10">Extracellular matrix</location>
    </subcellularLocation>
</comment>
<comment type="similarity">
    <text evidence="2 10">Belongs to the Wnt family.</text>
</comment>
<keyword evidence="11" id="KW-0812">Transmembrane</keyword>
<dbReference type="InterPro" id="IPR043158">
    <property type="entry name" value="Wnt_C"/>
</dbReference>
<dbReference type="EnsemblMetazoa" id="CapteT182518">
    <property type="protein sequence ID" value="CapteP182518"/>
    <property type="gene ID" value="CapteG182518"/>
</dbReference>
<evidence type="ECO:0000256" key="5">
    <source>
        <dbReference type="ARBA" id="ARBA00022530"/>
    </source>
</evidence>
<evidence type="ECO:0000256" key="4">
    <source>
        <dbReference type="ARBA" id="ARBA00022525"/>
    </source>
</evidence>